<dbReference type="Gene3D" id="3.40.50.620">
    <property type="entry name" value="HUPs"/>
    <property type="match status" value="1"/>
</dbReference>
<accession>M0ADB7</accession>
<dbReference type="RefSeq" id="WP_006824251.1">
    <property type="nucleotide sequence ID" value="NZ_AOIL01000009.1"/>
</dbReference>
<keyword evidence="4" id="KW-1185">Reference proteome</keyword>
<evidence type="ECO:0000313" key="4">
    <source>
        <dbReference type="Proteomes" id="UP000011648"/>
    </source>
</evidence>
<organism evidence="3 4">
    <name type="scientific">Natrialba taiwanensis DSM 12281</name>
    <dbReference type="NCBI Taxonomy" id="1230458"/>
    <lineage>
        <taxon>Archaea</taxon>
        <taxon>Methanobacteriati</taxon>
        <taxon>Methanobacteriota</taxon>
        <taxon>Stenosarchaea group</taxon>
        <taxon>Halobacteria</taxon>
        <taxon>Halobacteriales</taxon>
        <taxon>Natrialbaceae</taxon>
        <taxon>Natrialba</taxon>
    </lineage>
</organism>
<evidence type="ECO:0000256" key="1">
    <source>
        <dbReference type="ARBA" id="ARBA00008791"/>
    </source>
</evidence>
<dbReference type="CDD" id="cd00293">
    <property type="entry name" value="USP-like"/>
    <property type="match status" value="1"/>
</dbReference>
<dbReference type="PANTHER" id="PTHR46268:SF6">
    <property type="entry name" value="UNIVERSAL STRESS PROTEIN UP12"/>
    <property type="match status" value="1"/>
</dbReference>
<dbReference type="OrthoDB" id="271068at2157"/>
<reference evidence="3 4" key="1">
    <citation type="journal article" date="2014" name="PLoS Genet.">
        <title>Phylogenetically driven sequencing of extremely halophilic archaea reveals strategies for static and dynamic osmo-response.</title>
        <authorList>
            <person name="Becker E.A."/>
            <person name="Seitzer P.M."/>
            <person name="Tritt A."/>
            <person name="Larsen D."/>
            <person name="Krusor M."/>
            <person name="Yao A.I."/>
            <person name="Wu D."/>
            <person name="Madern D."/>
            <person name="Eisen J.A."/>
            <person name="Darling A.E."/>
            <person name="Facciotti M.T."/>
        </authorList>
    </citation>
    <scope>NUCLEOTIDE SEQUENCE [LARGE SCALE GENOMIC DNA]</scope>
    <source>
        <strain evidence="3 4">DSM 12281</strain>
    </source>
</reference>
<dbReference type="STRING" id="1230458.C484_01715"/>
<feature type="domain" description="UspA" evidence="2">
    <location>
        <begin position="11"/>
        <end position="153"/>
    </location>
</feature>
<gene>
    <name evidence="3" type="ORF">C484_01715</name>
</gene>
<dbReference type="PRINTS" id="PR01438">
    <property type="entry name" value="UNVRSLSTRESS"/>
</dbReference>
<dbReference type="PATRIC" id="fig|1230458.4.peg.331"/>
<dbReference type="AlphaFoldDB" id="M0ADB7"/>
<protein>
    <submittedName>
        <fullName evidence="3">UspA domain-containing protein</fullName>
    </submittedName>
</protein>
<dbReference type="Pfam" id="PF00582">
    <property type="entry name" value="Usp"/>
    <property type="match status" value="1"/>
</dbReference>
<comment type="caution">
    <text evidence="3">The sequence shown here is derived from an EMBL/GenBank/DDBJ whole genome shotgun (WGS) entry which is preliminary data.</text>
</comment>
<dbReference type="PANTHER" id="PTHR46268">
    <property type="entry name" value="STRESS RESPONSE PROTEIN NHAX"/>
    <property type="match status" value="1"/>
</dbReference>
<name>M0ADB7_9EURY</name>
<dbReference type="InterPro" id="IPR006016">
    <property type="entry name" value="UspA"/>
</dbReference>
<evidence type="ECO:0000313" key="3">
    <source>
        <dbReference type="EMBL" id="ELY96391.1"/>
    </source>
</evidence>
<dbReference type="InterPro" id="IPR006015">
    <property type="entry name" value="Universal_stress_UspA"/>
</dbReference>
<proteinExistence type="inferred from homology"/>
<comment type="similarity">
    <text evidence="1">Belongs to the universal stress protein A family.</text>
</comment>
<sequence>MGAASMNPTLDTIVLGVGEADSSRSETLVDAVEELARPTDARVIFVHIFDMKSYKETVEHVLDHETGRVDPNELADQMSVVRDMRDQLSDEIQHETRAATRKKGDGIVAIAEDVDADRVVVGGHRRSPSSKAILGSTVQTVLLNAPCPVTFVRDT</sequence>
<dbReference type="InterPro" id="IPR014729">
    <property type="entry name" value="Rossmann-like_a/b/a_fold"/>
</dbReference>
<dbReference type="Proteomes" id="UP000011648">
    <property type="component" value="Unassembled WGS sequence"/>
</dbReference>
<evidence type="ECO:0000259" key="2">
    <source>
        <dbReference type="Pfam" id="PF00582"/>
    </source>
</evidence>
<dbReference type="EMBL" id="AOIL01000009">
    <property type="protein sequence ID" value="ELY96391.1"/>
    <property type="molecule type" value="Genomic_DNA"/>
</dbReference>
<dbReference type="SUPFAM" id="SSF52402">
    <property type="entry name" value="Adenine nucleotide alpha hydrolases-like"/>
    <property type="match status" value="1"/>
</dbReference>